<accession>A0ABQ9W6A0</accession>
<gene>
    <name evidence="1" type="ORF">P7K49_004035</name>
</gene>
<protein>
    <submittedName>
        <fullName evidence="1">Uncharacterized protein</fullName>
    </submittedName>
</protein>
<name>A0ABQ9W6A0_SAGOE</name>
<evidence type="ECO:0000313" key="2">
    <source>
        <dbReference type="Proteomes" id="UP001266305"/>
    </source>
</evidence>
<dbReference type="Proteomes" id="UP001266305">
    <property type="component" value="Unassembled WGS sequence"/>
</dbReference>
<proteinExistence type="predicted"/>
<comment type="caution">
    <text evidence="1">The sequence shown here is derived from an EMBL/GenBank/DDBJ whole genome shotgun (WGS) entry which is preliminary data.</text>
</comment>
<sequence>TQMVTEDSVVYYNYSIIGTFTVKLKVVAEWEEVKPDATNGVMQKTGDFSASLKLQ</sequence>
<organism evidence="1 2">
    <name type="scientific">Saguinus oedipus</name>
    <name type="common">Cotton-top tamarin</name>
    <name type="synonym">Oedipomidas oedipus</name>
    <dbReference type="NCBI Taxonomy" id="9490"/>
    <lineage>
        <taxon>Eukaryota</taxon>
        <taxon>Metazoa</taxon>
        <taxon>Chordata</taxon>
        <taxon>Craniata</taxon>
        <taxon>Vertebrata</taxon>
        <taxon>Euteleostomi</taxon>
        <taxon>Mammalia</taxon>
        <taxon>Eutheria</taxon>
        <taxon>Euarchontoglires</taxon>
        <taxon>Primates</taxon>
        <taxon>Haplorrhini</taxon>
        <taxon>Platyrrhini</taxon>
        <taxon>Cebidae</taxon>
        <taxon>Callitrichinae</taxon>
        <taxon>Saguinus</taxon>
    </lineage>
</organism>
<feature type="non-terminal residue" evidence="1">
    <location>
        <position position="1"/>
    </location>
</feature>
<reference evidence="1 2" key="1">
    <citation type="submission" date="2023-05" db="EMBL/GenBank/DDBJ databases">
        <title>B98-5 Cell Line De Novo Hybrid Assembly: An Optical Mapping Approach.</title>
        <authorList>
            <person name="Kananen K."/>
            <person name="Auerbach J.A."/>
            <person name="Kautto E."/>
            <person name="Blachly J.S."/>
        </authorList>
    </citation>
    <scope>NUCLEOTIDE SEQUENCE [LARGE SCALE GENOMIC DNA]</scope>
    <source>
        <strain evidence="1">B95-8</strain>
        <tissue evidence="1">Cell line</tissue>
    </source>
</reference>
<keyword evidence="2" id="KW-1185">Reference proteome</keyword>
<dbReference type="EMBL" id="JASSZA010000002">
    <property type="protein sequence ID" value="KAK2117149.1"/>
    <property type="molecule type" value="Genomic_DNA"/>
</dbReference>
<feature type="non-terminal residue" evidence="1">
    <location>
        <position position="55"/>
    </location>
</feature>
<evidence type="ECO:0000313" key="1">
    <source>
        <dbReference type="EMBL" id="KAK2117149.1"/>
    </source>
</evidence>